<dbReference type="Pfam" id="PF07702">
    <property type="entry name" value="UTRA"/>
    <property type="match status" value="1"/>
</dbReference>
<dbReference type="eggNOG" id="COG2188">
    <property type="taxonomic scope" value="Bacteria"/>
</dbReference>
<dbReference type="GO" id="GO:0003700">
    <property type="term" value="F:DNA-binding transcription factor activity"/>
    <property type="evidence" value="ECO:0007669"/>
    <property type="project" value="InterPro"/>
</dbReference>
<dbReference type="PATRIC" id="fig|1348663.4.peg.1481"/>
<dbReference type="PANTHER" id="PTHR44846">
    <property type="entry name" value="MANNOSYL-D-GLYCERATE TRANSPORT/METABOLISM SYSTEM REPRESSOR MNGR-RELATED"/>
    <property type="match status" value="1"/>
</dbReference>
<reference evidence="6 7" key="1">
    <citation type="submission" date="2014-05" db="EMBL/GenBank/DDBJ databases">
        <title>Draft Genome Sequence of Kitasatospora cheerisanensis KCTC 2395.</title>
        <authorList>
            <person name="Nam D.H."/>
        </authorList>
    </citation>
    <scope>NUCLEOTIDE SEQUENCE [LARGE SCALE GENOMIC DNA]</scope>
    <source>
        <strain evidence="6 7">KCTC 2395</strain>
    </source>
</reference>
<evidence type="ECO:0000313" key="6">
    <source>
        <dbReference type="EMBL" id="KDN86697.1"/>
    </source>
</evidence>
<dbReference type="SMART" id="SM00345">
    <property type="entry name" value="HTH_GNTR"/>
    <property type="match status" value="1"/>
</dbReference>
<dbReference type="GO" id="GO:0045892">
    <property type="term" value="P:negative regulation of DNA-templated transcription"/>
    <property type="evidence" value="ECO:0007669"/>
    <property type="project" value="TreeGrafter"/>
</dbReference>
<dbReference type="CDD" id="cd07377">
    <property type="entry name" value="WHTH_GntR"/>
    <property type="match status" value="1"/>
</dbReference>
<keyword evidence="1" id="KW-0805">Transcription regulation</keyword>
<keyword evidence="7" id="KW-1185">Reference proteome</keyword>
<evidence type="ECO:0000256" key="2">
    <source>
        <dbReference type="ARBA" id="ARBA00023125"/>
    </source>
</evidence>
<dbReference type="Proteomes" id="UP000027178">
    <property type="component" value="Unassembled WGS sequence"/>
</dbReference>
<dbReference type="HOGENOM" id="CLU_063236_8_1_11"/>
<dbReference type="Pfam" id="PF00392">
    <property type="entry name" value="GntR"/>
    <property type="match status" value="1"/>
</dbReference>
<dbReference type="InterPro" id="IPR050679">
    <property type="entry name" value="Bact_HTH_transcr_reg"/>
</dbReference>
<sequence>MPEPSYLRVADALRAIISGADPGTQLPSITALTAAHDVSTGVVQRAYAVLIEEGLVLARPGAGYYVRSAAAPERLVRRQRVPRGEGSPTAVTMARQGVAGSWRSETATAAATETVAARLCIQAGDPVMHTSYVYLADGQPSYLAESWEPMAVTGATLIVLPEAGPYAGIGVADRMAVIGIDVGVPVERVTARAMTRQEAHALGAAPGGPVLAIERTYYDQATGRAVETADITLPGDRWIAEYGLRPGGSTVPPCQPSPHSPHEPGPSSVPGQT</sequence>
<dbReference type="SUPFAM" id="SSF46785">
    <property type="entry name" value="Winged helix' DNA-binding domain"/>
    <property type="match status" value="1"/>
</dbReference>
<feature type="domain" description="HTH gntR-type" evidence="5">
    <location>
        <begin position="3"/>
        <end position="69"/>
    </location>
</feature>
<dbReference type="SMART" id="SM00866">
    <property type="entry name" value="UTRA"/>
    <property type="match status" value="1"/>
</dbReference>
<keyword evidence="3" id="KW-0804">Transcription</keyword>
<comment type="caution">
    <text evidence="6">The sequence shown here is derived from an EMBL/GenBank/DDBJ whole genome shotgun (WGS) entry which is preliminary data.</text>
</comment>
<dbReference type="InterPro" id="IPR036388">
    <property type="entry name" value="WH-like_DNA-bd_sf"/>
</dbReference>
<dbReference type="PANTHER" id="PTHR44846:SF17">
    <property type="entry name" value="GNTR-FAMILY TRANSCRIPTIONAL REGULATOR"/>
    <property type="match status" value="1"/>
</dbReference>
<evidence type="ECO:0000256" key="4">
    <source>
        <dbReference type="SAM" id="MobiDB-lite"/>
    </source>
</evidence>
<dbReference type="Gene3D" id="3.40.1410.10">
    <property type="entry name" value="Chorismate lyase-like"/>
    <property type="match status" value="1"/>
</dbReference>
<evidence type="ECO:0000259" key="5">
    <source>
        <dbReference type="PROSITE" id="PS50949"/>
    </source>
</evidence>
<evidence type="ECO:0000256" key="1">
    <source>
        <dbReference type="ARBA" id="ARBA00023015"/>
    </source>
</evidence>
<evidence type="ECO:0000313" key="7">
    <source>
        <dbReference type="Proteomes" id="UP000027178"/>
    </source>
</evidence>
<dbReference type="GO" id="GO:0003677">
    <property type="term" value="F:DNA binding"/>
    <property type="evidence" value="ECO:0007669"/>
    <property type="project" value="UniProtKB-KW"/>
</dbReference>
<dbReference type="SUPFAM" id="SSF64288">
    <property type="entry name" value="Chorismate lyase-like"/>
    <property type="match status" value="1"/>
</dbReference>
<dbReference type="InterPro" id="IPR028978">
    <property type="entry name" value="Chorismate_lyase_/UTRA_dom_sf"/>
</dbReference>
<gene>
    <name evidence="6" type="ORF">KCH_15410</name>
</gene>
<dbReference type="AlphaFoldDB" id="A0A066YZS3"/>
<feature type="region of interest" description="Disordered" evidence="4">
    <location>
        <begin position="244"/>
        <end position="273"/>
    </location>
</feature>
<name>A0A066YZS3_9ACTN</name>
<protein>
    <submittedName>
        <fullName evidence="6">GntR family transcriptional regulator</fullName>
    </submittedName>
</protein>
<dbReference type="InterPro" id="IPR036390">
    <property type="entry name" value="WH_DNA-bd_sf"/>
</dbReference>
<keyword evidence="2" id="KW-0238">DNA-binding</keyword>
<dbReference type="Gene3D" id="1.10.10.10">
    <property type="entry name" value="Winged helix-like DNA-binding domain superfamily/Winged helix DNA-binding domain"/>
    <property type="match status" value="1"/>
</dbReference>
<proteinExistence type="predicted"/>
<dbReference type="PROSITE" id="PS50949">
    <property type="entry name" value="HTH_GNTR"/>
    <property type="match status" value="1"/>
</dbReference>
<organism evidence="6 7">
    <name type="scientific">Kitasatospora cheerisanensis KCTC 2395</name>
    <dbReference type="NCBI Taxonomy" id="1348663"/>
    <lineage>
        <taxon>Bacteria</taxon>
        <taxon>Bacillati</taxon>
        <taxon>Actinomycetota</taxon>
        <taxon>Actinomycetes</taxon>
        <taxon>Kitasatosporales</taxon>
        <taxon>Streptomycetaceae</taxon>
        <taxon>Kitasatospora</taxon>
    </lineage>
</organism>
<dbReference type="EMBL" id="JNBY01000059">
    <property type="protein sequence ID" value="KDN86697.1"/>
    <property type="molecule type" value="Genomic_DNA"/>
</dbReference>
<dbReference type="InterPro" id="IPR000524">
    <property type="entry name" value="Tscrpt_reg_HTH_GntR"/>
</dbReference>
<accession>A0A066YZS3</accession>
<dbReference type="RefSeq" id="WP_063750127.1">
    <property type="nucleotide sequence ID" value="NZ_KK853997.1"/>
</dbReference>
<dbReference type="InterPro" id="IPR011663">
    <property type="entry name" value="UTRA"/>
</dbReference>
<evidence type="ECO:0000256" key="3">
    <source>
        <dbReference type="ARBA" id="ARBA00023163"/>
    </source>
</evidence>